<dbReference type="STRING" id="126957.T1JEV9"/>
<dbReference type="PANTHER" id="PTHR12587">
    <property type="entry name" value="LAR INTERACTING PROTEIN LIP -RELATED PROTEIN"/>
    <property type="match status" value="1"/>
</dbReference>
<dbReference type="PANTHER" id="PTHR12587:SF14">
    <property type="entry name" value="AT31531P"/>
    <property type="match status" value="1"/>
</dbReference>
<dbReference type="InterPro" id="IPR037619">
    <property type="entry name" value="LIPB1/2_SAM_3rd"/>
</dbReference>
<feature type="region of interest" description="Disordered" evidence="5">
    <location>
        <begin position="483"/>
        <end position="537"/>
    </location>
</feature>
<dbReference type="InterPro" id="IPR029515">
    <property type="entry name" value="Liprin"/>
</dbReference>
<evidence type="ECO:0000313" key="7">
    <source>
        <dbReference type="EnsemblMetazoa" id="SMAR012362-PA"/>
    </source>
</evidence>
<evidence type="ECO:0000256" key="5">
    <source>
        <dbReference type="SAM" id="MobiDB-lite"/>
    </source>
</evidence>
<feature type="region of interest" description="Disordered" evidence="5">
    <location>
        <begin position="601"/>
        <end position="637"/>
    </location>
</feature>
<dbReference type="EMBL" id="JH432130">
    <property type="status" value="NOT_ANNOTATED_CDS"/>
    <property type="molecule type" value="Genomic_DNA"/>
</dbReference>
<feature type="coiled-coil region" evidence="4">
    <location>
        <begin position="358"/>
        <end position="385"/>
    </location>
</feature>
<feature type="compositionally biased region" description="Basic and acidic residues" evidence="5">
    <location>
        <begin position="226"/>
        <end position="247"/>
    </location>
</feature>
<dbReference type="CDD" id="cd09569">
    <property type="entry name" value="SAM_liprin-beta1_2_repeat3"/>
    <property type="match status" value="1"/>
</dbReference>
<dbReference type="InterPro" id="IPR001660">
    <property type="entry name" value="SAM"/>
</dbReference>
<dbReference type="GO" id="GO:0007528">
    <property type="term" value="P:neuromuscular junction development"/>
    <property type="evidence" value="ECO:0007669"/>
    <property type="project" value="TreeGrafter"/>
</dbReference>
<dbReference type="CDD" id="cd09563">
    <property type="entry name" value="SAM_liprin-beta1_2_repeat1"/>
    <property type="match status" value="1"/>
</dbReference>
<feature type="region of interest" description="Disordered" evidence="5">
    <location>
        <begin position="1003"/>
        <end position="1026"/>
    </location>
</feature>
<dbReference type="Proteomes" id="UP000014500">
    <property type="component" value="Unassembled WGS sequence"/>
</dbReference>
<dbReference type="GO" id="GO:0048786">
    <property type="term" value="C:presynaptic active zone"/>
    <property type="evidence" value="ECO:0007669"/>
    <property type="project" value="TreeGrafter"/>
</dbReference>
<dbReference type="SMART" id="SM00454">
    <property type="entry name" value="SAM"/>
    <property type="match status" value="3"/>
</dbReference>
<dbReference type="InterPro" id="IPR013761">
    <property type="entry name" value="SAM/pointed_sf"/>
</dbReference>
<dbReference type="Pfam" id="PF26022">
    <property type="entry name" value="CC_Liprin_beta"/>
    <property type="match status" value="1"/>
</dbReference>
<feature type="compositionally biased region" description="Polar residues" evidence="5">
    <location>
        <begin position="508"/>
        <end position="520"/>
    </location>
</feature>
<dbReference type="InterPro" id="IPR037618">
    <property type="entry name" value="LIPB1/2_SAM_2nd"/>
</dbReference>
<keyword evidence="3 4" id="KW-0175">Coiled coil</keyword>
<dbReference type="EnsemblMetazoa" id="SMAR012362-RA">
    <property type="protein sequence ID" value="SMAR012362-PA"/>
    <property type="gene ID" value="SMAR012362"/>
</dbReference>
<dbReference type="InterPro" id="IPR058914">
    <property type="entry name" value="LIPB1/2_CC"/>
</dbReference>
<reference evidence="8" key="1">
    <citation type="submission" date="2011-05" db="EMBL/GenBank/DDBJ databases">
        <authorList>
            <person name="Richards S.R."/>
            <person name="Qu J."/>
            <person name="Jiang H."/>
            <person name="Jhangiani S.N."/>
            <person name="Agravi P."/>
            <person name="Goodspeed R."/>
            <person name="Gross S."/>
            <person name="Mandapat C."/>
            <person name="Jackson L."/>
            <person name="Mathew T."/>
            <person name="Pu L."/>
            <person name="Thornton R."/>
            <person name="Saada N."/>
            <person name="Wilczek-Boney K.B."/>
            <person name="Lee S."/>
            <person name="Kovar C."/>
            <person name="Wu Y."/>
            <person name="Scherer S.E."/>
            <person name="Worley K.C."/>
            <person name="Muzny D.M."/>
            <person name="Gibbs R."/>
        </authorList>
    </citation>
    <scope>NUCLEOTIDE SEQUENCE</scope>
    <source>
        <strain evidence="8">Brora</strain>
    </source>
</reference>
<feature type="coiled-coil region" evidence="4">
    <location>
        <begin position="415"/>
        <end position="449"/>
    </location>
</feature>
<dbReference type="Pfam" id="PF00536">
    <property type="entry name" value="SAM_1"/>
    <property type="match status" value="2"/>
</dbReference>
<feature type="domain" description="SAM" evidence="6">
    <location>
        <begin position="779"/>
        <end position="837"/>
    </location>
</feature>
<keyword evidence="8" id="KW-1185">Reference proteome</keyword>
<evidence type="ECO:0000256" key="1">
    <source>
        <dbReference type="ARBA" id="ARBA00007547"/>
    </source>
</evidence>
<organism evidence="7 8">
    <name type="scientific">Strigamia maritima</name>
    <name type="common">European centipede</name>
    <name type="synonym">Geophilus maritimus</name>
    <dbReference type="NCBI Taxonomy" id="126957"/>
    <lineage>
        <taxon>Eukaryota</taxon>
        <taxon>Metazoa</taxon>
        <taxon>Ecdysozoa</taxon>
        <taxon>Arthropoda</taxon>
        <taxon>Myriapoda</taxon>
        <taxon>Chilopoda</taxon>
        <taxon>Pleurostigmophora</taxon>
        <taxon>Geophilomorpha</taxon>
        <taxon>Linotaeniidae</taxon>
        <taxon>Strigamia</taxon>
    </lineage>
</organism>
<dbReference type="CDD" id="cd09566">
    <property type="entry name" value="SAM_liprin-beta1_2_repeat2"/>
    <property type="match status" value="1"/>
</dbReference>
<dbReference type="HOGENOM" id="CLU_250937_0_0_1"/>
<protein>
    <recommendedName>
        <fullName evidence="6">SAM domain-containing protein</fullName>
    </recommendedName>
</protein>
<feature type="region of interest" description="Disordered" evidence="5">
    <location>
        <begin position="201"/>
        <end position="256"/>
    </location>
</feature>
<dbReference type="SUPFAM" id="SSF47769">
    <property type="entry name" value="SAM/Pointed domain"/>
    <property type="match status" value="3"/>
</dbReference>
<sequence length="1458" mass="166125">PDLREDDIHAADPAVGAEVAVRGEIFLCTKSRYDNRITMTSTATINPLVEASDMLAAAIEQMDGIIAKTSPTTPTYMEERPLCELLEQVRHAIESGGGIEWESIKPDTREFFLRLNNGKTVVTTADYSIIMKRGDDKKLVLSQQDSSGEDKLTFVVTIKPSPPSRRKFTKPTPSSPPSDKSFSEALQELIEQITAPAERELEEQLRPTKQAKPRPQPSPQQAKINRLNDDVSRDYKWNKDKVEDRPSGFDGVNSKNRWRSPTKEIWQNGIHDKCKDISLDQNEWMDKIRRLENDKSTLGLQVSVLMEQVEAQNEKIRDVEVVLEHERKKALKMEEMMQQEMKLRSSMENQKLDFMSEMSRLKLCLSNLENDKFELEKKLFKSESELAKFQRNFDHSSSFYLRGRKTPTQETNVEVEKMKKALESVMAANDEKDRKIDDLRAAMSRYKRIQEKMIEKRSDDEHTNNDWSPHFANKFISVANDSKLSDKPPLAPPRSLVTSTPIRGDGSLPQTSPVSTSGRRSMSPVVRKSPGINCTHGSEESVAMPVVQSGSAPRSIEHYGTVPRNYAPALAALANSGSSSTLPGNMALLQSSKPSFGKTFFSRARDSSRSTSAPNLAETEVDSEHDGRYGRINMENNKPKTSKGFKKYFGKLKRSNSQSMENEVVPTDFQRGGLRATAGSRLAWSQDIKRSKDLIDVPFARWDAERVMAWLHDLGLSAYISECKRWVRNGDQLLKATVDDLEKELGIKNSLHRKKLSLALQAKGSEDPDIYANLDYHWVMRWLDDVGLPQYKDVFSDGRVDGRMLNRLTISDLSHLRVTSLLHAISLKQGIYVLRLHGFSPLILKRRSAPDESKTPPPSDVALWTNHRVMEWLRSVDLSEYAPNLRGSGVHGAVMVYDERFNAELLATLLSIPPTKTLLRRHLSMHFTDLVGPQVMQQKRDHESLPTYTALTPHLKVKIVKKNQFSLSRKRSKSEAEDLLCPMDDQNRLKFLISQMSYSNVISRNSPSPVPHAPVKLSPRASREENKRRERTILRFIYGKMRFIQLEKREGKTALDRILKYGCGPNFVLNRKETFECMVKEQGQTFWFRFWLAFCTHPECPLICVERKWPDLFYYCYISLHEHFVEATVEDAAEFCWNVIFVQGGRSDNKKKRAKASPLEQLQADIYDAVALNFGIALCEVFYKWLLAKDADDGCRSYWCVPESYMDCCFKPTPLEVYISMYWKDRVLKLLGVSKTQLPWLKKLLEEKHECSDEFAVDVHNVVDGEVPFPSVMLCSYDTPALAEIWKKTEIPSPNVKFNWNCLNEFYALIKYSNLSIDQLYDAANMSTIRTEFSIKKKMHSALLHVNYRYISTPFSICMLLELDGNELNSFAGSSVTIKLHKPQKDVCGQEAPYLLSPVPSMTTPSLKYAIAQTSGTKMGLWFGKTKYTFVNSPLHHCVDDVTFSKCVSECLINSSAE</sequence>
<dbReference type="Pfam" id="PF07647">
    <property type="entry name" value="SAM_2"/>
    <property type="match status" value="1"/>
</dbReference>
<dbReference type="FunFam" id="1.10.150.50:FF:000007">
    <property type="entry name" value="Liprin-beta-1 isoform 1"/>
    <property type="match status" value="1"/>
</dbReference>
<feature type="domain" description="SAM" evidence="6">
    <location>
        <begin position="702"/>
        <end position="766"/>
    </location>
</feature>
<accession>T1JEV9</accession>
<dbReference type="PROSITE" id="PS50105">
    <property type="entry name" value="SAM_DOMAIN"/>
    <property type="match status" value="3"/>
</dbReference>
<dbReference type="Gene3D" id="1.10.150.50">
    <property type="entry name" value="Transcription Factor, Ets-1"/>
    <property type="match status" value="3"/>
</dbReference>
<evidence type="ECO:0000259" key="6">
    <source>
        <dbReference type="PROSITE" id="PS50105"/>
    </source>
</evidence>
<feature type="domain" description="SAM" evidence="6">
    <location>
        <begin position="864"/>
        <end position="895"/>
    </location>
</feature>
<dbReference type="eggNOG" id="KOG1899">
    <property type="taxonomic scope" value="Eukaryota"/>
</dbReference>
<proteinExistence type="inferred from homology"/>
<comment type="similarity">
    <text evidence="1">Belongs to the liprin family. Liprin-beta subfamily.</text>
</comment>
<evidence type="ECO:0000313" key="8">
    <source>
        <dbReference type="Proteomes" id="UP000014500"/>
    </source>
</evidence>
<keyword evidence="2" id="KW-0677">Repeat</keyword>
<feature type="region of interest" description="Disordered" evidence="5">
    <location>
        <begin position="159"/>
        <end position="181"/>
    </location>
</feature>
<evidence type="ECO:0000256" key="2">
    <source>
        <dbReference type="ARBA" id="ARBA00022737"/>
    </source>
</evidence>
<evidence type="ECO:0000256" key="4">
    <source>
        <dbReference type="SAM" id="Coils"/>
    </source>
</evidence>
<reference evidence="7" key="2">
    <citation type="submission" date="2015-02" db="UniProtKB">
        <authorList>
            <consortium name="EnsemblMetazoa"/>
        </authorList>
    </citation>
    <scope>IDENTIFICATION</scope>
</reference>
<name>T1JEV9_STRMM</name>
<dbReference type="InterPro" id="IPR037617">
    <property type="entry name" value="LIPB1/2_SAM_1"/>
</dbReference>
<evidence type="ECO:0000256" key="3">
    <source>
        <dbReference type="ARBA" id="ARBA00023054"/>
    </source>
</evidence>